<dbReference type="EMBL" id="CADCWL010000237">
    <property type="protein sequence ID" value="CAA9582681.1"/>
    <property type="molecule type" value="Genomic_DNA"/>
</dbReference>
<dbReference type="Pfam" id="PF03364">
    <property type="entry name" value="Polyketide_cyc"/>
    <property type="match status" value="1"/>
</dbReference>
<evidence type="ECO:0000256" key="2">
    <source>
        <dbReference type="SAM" id="MobiDB-lite"/>
    </source>
</evidence>
<gene>
    <name evidence="4" type="ORF">AVDCRST_MAG19-4257</name>
</gene>
<dbReference type="InterPro" id="IPR047137">
    <property type="entry name" value="ORF3"/>
</dbReference>
<dbReference type="InterPro" id="IPR005031">
    <property type="entry name" value="COQ10_START"/>
</dbReference>
<dbReference type="InterPro" id="IPR023393">
    <property type="entry name" value="START-like_dom_sf"/>
</dbReference>
<protein>
    <recommendedName>
        <fullName evidence="3">Coenzyme Q-binding protein COQ10 START domain-containing protein</fullName>
    </recommendedName>
</protein>
<organism evidence="4">
    <name type="scientific">uncultured Thermomicrobiales bacterium</name>
    <dbReference type="NCBI Taxonomy" id="1645740"/>
    <lineage>
        <taxon>Bacteria</taxon>
        <taxon>Pseudomonadati</taxon>
        <taxon>Thermomicrobiota</taxon>
        <taxon>Thermomicrobia</taxon>
        <taxon>Thermomicrobiales</taxon>
        <taxon>environmental samples</taxon>
    </lineage>
</organism>
<accession>A0A6J4VLL6</accession>
<evidence type="ECO:0000256" key="1">
    <source>
        <dbReference type="ARBA" id="ARBA00008918"/>
    </source>
</evidence>
<feature type="domain" description="Coenzyme Q-binding protein COQ10 START" evidence="3">
    <location>
        <begin position="137"/>
        <end position="252"/>
    </location>
</feature>
<dbReference type="Gene3D" id="3.30.530.20">
    <property type="match status" value="1"/>
</dbReference>
<dbReference type="PANTHER" id="PTHR33824">
    <property type="entry name" value="POLYKETIDE CYCLASE/DEHYDRASE AND LIPID TRANSPORT SUPERFAMILY PROTEIN"/>
    <property type="match status" value="1"/>
</dbReference>
<evidence type="ECO:0000259" key="3">
    <source>
        <dbReference type="Pfam" id="PF03364"/>
    </source>
</evidence>
<comment type="similarity">
    <text evidence="1">Belongs to the ribosome association toxin RatA family.</text>
</comment>
<evidence type="ECO:0000313" key="4">
    <source>
        <dbReference type="EMBL" id="CAA9582681.1"/>
    </source>
</evidence>
<dbReference type="CDD" id="cd07817">
    <property type="entry name" value="SRPBCC_8"/>
    <property type="match status" value="1"/>
</dbReference>
<dbReference type="AlphaFoldDB" id="A0A6J4VLL6"/>
<dbReference type="PANTHER" id="PTHR33824:SF7">
    <property type="entry name" value="POLYKETIDE CYCLASE_DEHYDRASE AND LIPID TRANSPORT SUPERFAMILY PROTEIN"/>
    <property type="match status" value="1"/>
</dbReference>
<proteinExistence type="inferred from homology"/>
<sequence>MASGERLARGLGWFSIGLGLAEAVAGGRLSRSLGMEKRAGLVRVFGLREVASGVAILAQGNPAPGVWARVGGDALDLAALGFALPGAAGKQGRIGAALAAVAGITALDVVCAQQLGGAAGGAGAPARGIGATRTLTIGKPADELYHLWREPRTLPRVMAGTADVVATGAGQARWRLSGPLGRALEWETRIVEERPGELVRWESMPGAAVRNEGSASFRPGPAGWGTEVTLRVRLDPPGGLLAAAAALLPGGAQRIAVAKALRRFQNLAETGEIPATEPQPAARADKS</sequence>
<reference evidence="4" key="1">
    <citation type="submission" date="2020-02" db="EMBL/GenBank/DDBJ databases">
        <authorList>
            <person name="Meier V. D."/>
        </authorList>
    </citation>
    <scope>NUCLEOTIDE SEQUENCE</scope>
    <source>
        <strain evidence="4">AVDCRST_MAG19</strain>
    </source>
</reference>
<dbReference type="SUPFAM" id="SSF55961">
    <property type="entry name" value="Bet v1-like"/>
    <property type="match status" value="1"/>
</dbReference>
<name>A0A6J4VLL6_9BACT</name>
<feature type="region of interest" description="Disordered" evidence="2">
    <location>
        <begin position="268"/>
        <end position="287"/>
    </location>
</feature>